<dbReference type="Proteomes" id="UP000095751">
    <property type="component" value="Unassembled WGS sequence"/>
</dbReference>
<evidence type="ECO:0000256" key="2">
    <source>
        <dbReference type="ARBA" id="ARBA00022448"/>
    </source>
</evidence>
<keyword evidence="12" id="KW-1185">Reference proteome</keyword>
<keyword evidence="6 9" id="KW-0249">Electron transport</keyword>
<keyword evidence="4 9" id="KW-0999">Mitochondrion inner membrane</keyword>
<evidence type="ECO:0000256" key="6">
    <source>
        <dbReference type="ARBA" id="ARBA00022982"/>
    </source>
</evidence>
<evidence type="ECO:0000256" key="7">
    <source>
        <dbReference type="ARBA" id="ARBA00023128"/>
    </source>
</evidence>
<protein>
    <recommendedName>
        <fullName evidence="9">NADH dehydrogenase [ubiquinone] iron-sulfur protein 4, mitochondrial</fullName>
    </recommendedName>
</protein>
<dbReference type="EMBL" id="KV784357">
    <property type="protein sequence ID" value="OEU17117.1"/>
    <property type="molecule type" value="Genomic_DNA"/>
</dbReference>
<comment type="function">
    <text evidence="9">Accessory subunit of the mitochondrial membrane respiratory chain NADH dehydrogenase (Complex I), that is believed not to be involved in catalysis. Complex I functions in the transfer of electrons from NADH to the respiratory chain. The immediate electron acceptor for the enzyme is believed to be ubiquinone.</text>
</comment>
<evidence type="ECO:0000256" key="4">
    <source>
        <dbReference type="ARBA" id="ARBA00022792"/>
    </source>
</evidence>
<dbReference type="OrthoDB" id="3089at2759"/>
<dbReference type="GO" id="GO:0022900">
    <property type="term" value="P:electron transport chain"/>
    <property type="evidence" value="ECO:0007669"/>
    <property type="project" value="InterPro"/>
</dbReference>
<dbReference type="PANTHER" id="PTHR12219:SF8">
    <property type="entry name" value="NADH DEHYDROGENASE [UBIQUINONE] IRON-SULFUR PROTEIN 4, MITOCHONDRIAL"/>
    <property type="match status" value="1"/>
</dbReference>
<dbReference type="InterPro" id="IPR006885">
    <property type="entry name" value="NADH_UbQ_FeS_4_mit-like"/>
</dbReference>
<feature type="region of interest" description="Disordered" evidence="10">
    <location>
        <begin position="243"/>
        <end position="268"/>
    </location>
</feature>
<dbReference type="KEGG" id="fcy:FRACYDRAFT_268581"/>
<keyword evidence="7 9" id="KW-0496">Mitochondrion</keyword>
<evidence type="ECO:0000256" key="5">
    <source>
        <dbReference type="ARBA" id="ARBA00022946"/>
    </source>
</evidence>
<name>A0A1E7FG47_9STRA</name>
<evidence type="ECO:0000256" key="1">
    <source>
        <dbReference type="ARBA" id="ARBA00005882"/>
    </source>
</evidence>
<dbReference type="AlphaFoldDB" id="A0A1E7FG47"/>
<keyword evidence="5 9" id="KW-0809">Transit peptide</keyword>
<comment type="subcellular location">
    <subcellularLocation>
        <location evidence="9">Mitochondrion inner membrane</location>
        <topology evidence="9">Peripheral membrane protein</topology>
        <orientation evidence="9">Matrix side</orientation>
    </subcellularLocation>
</comment>
<evidence type="ECO:0000256" key="8">
    <source>
        <dbReference type="ARBA" id="ARBA00023136"/>
    </source>
</evidence>
<sequence>MLSSIARPSLLKKAVRSALIINQQLYQQQAQRTVVSIKKALVKAGETDEPEDVPALDKRMEAMSEKDKMMVFDSGTNLPDPVLPENKAEVSALDPAYKTSVRMPDGRERLVVIKPLRARPNQNPLNPEKYWKISFDDDGAVGERWKNTLMNWNSTADTYGCDPPLFFKNAQDAVYFAEKRGWKYLVKEPVLRKMRSDGAQYQDNFLPQAVAGKVSREGTQCDHWQRKASGSSHYFRPLKFHGDGEVRQHGPNMHKESDPHTEAYYKLR</sequence>
<proteinExistence type="inferred from homology"/>
<dbReference type="Pfam" id="PF04800">
    <property type="entry name" value="NDUS4"/>
    <property type="match status" value="1"/>
</dbReference>
<evidence type="ECO:0000313" key="11">
    <source>
        <dbReference type="EMBL" id="OEU17117.1"/>
    </source>
</evidence>
<evidence type="ECO:0000256" key="3">
    <source>
        <dbReference type="ARBA" id="ARBA00022660"/>
    </source>
</evidence>
<evidence type="ECO:0000256" key="9">
    <source>
        <dbReference type="RuleBase" id="RU367010"/>
    </source>
</evidence>
<keyword evidence="3 9" id="KW-0679">Respiratory chain</keyword>
<organism evidence="11 12">
    <name type="scientific">Fragilariopsis cylindrus CCMP1102</name>
    <dbReference type="NCBI Taxonomy" id="635003"/>
    <lineage>
        <taxon>Eukaryota</taxon>
        <taxon>Sar</taxon>
        <taxon>Stramenopiles</taxon>
        <taxon>Ochrophyta</taxon>
        <taxon>Bacillariophyta</taxon>
        <taxon>Bacillariophyceae</taxon>
        <taxon>Bacillariophycidae</taxon>
        <taxon>Bacillariales</taxon>
        <taxon>Bacillariaceae</taxon>
        <taxon>Fragilariopsis</taxon>
    </lineage>
</organism>
<comment type="similarity">
    <text evidence="1 9">Belongs to the complex I NDUFS4 subunit family.</text>
</comment>
<accession>A0A1E7FG47</accession>
<dbReference type="InParanoid" id="A0A1E7FG47"/>
<dbReference type="PANTHER" id="PTHR12219">
    <property type="entry name" value="NADH-UBIQUINONE OXIDOREDUCTASE"/>
    <property type="match status" value="1"/>
</dbReference>
<gene>
    <name evidence="11" type="ORF">FRACYDRAFT_268581</name>
</gene>
<evidence type="ECO:0000256" key="10">
    <source>
        <dbReference type="SAM" id="MobiDB-lite"/>
    </source>
</evidence>
<dbReference type="GO" id="GO:0005743">
    <property type="term" value="C:mitochondrial inner membrane"/>
    <property type="evidence" value="ECO:0007669"/>
    <property type="project" value="UniProtKB-SubCell"/>
</dbReference>
<keyword evidence="2 9" id="KW-0813">Transport</keyword>
<dbReference type="InterPro" id="IPR038532">
    <property type="entry name" value="NDUFS4-like_sf"/>
</dbReference>
<keyword evidence="8 9" id="KW-0472">Membrane</keyword>
<dbReference type="Gene3D" id="3.30.160.190">
    <property type="entry name" value="atu1810 like domain"/>
    <property type="match status" value="1"/>
</dbReference>
<evidence type="ECO:0000313" key="12">
    <source>
        <dbReference type="Proteomes" id="UP000095751"/>
    </source>
</evidence>
<reference evidence="11 12" key="1">
    <citation type="submission" date="2016-09" db="EMBL/GenBank/DDBJ databases">
        <title>Extensive genetic diversity and differential bi-allelic expression allows diatom success in the polar Southern Ocean.</title>
        <authorList>
            <consortium name="DOE Joint Genome Institute"/>
            <person name="Mock T."/>
            <person name="Otillar R.P."/>
            <person name="Strauss J."/>
            <person name="Dupont C."/>
            <person name="Frickenhaus S."/>
            <person name="Maumus F."/>
            <person name="Mcmullan M."/>
            <person name="Sanges R."/>
            <person name="Schmutz J."/>
            <person name="Toseland A."/>
            <person name="Valas R."/>
            <person name="Veluchamy A."/>
            <person name="Ward B.J."/>
            <person name="Allen A."/>
            <person name="Barry K."/>
            <person name="Falciatore A."/>
            <person name="Ferrante M."/>
            <person name="Fortunato A.E."/>
            <person name="Gloeckner G."/>
            <person name="Gruber A."/>
            <person name="Hipkin R."/>
            <person name="Janech M."/>
            <person name="Kroth P."/>
            <person name="Leese F."/>
            <person name="Lindquist E."/>
            <person name="Lyon B.R."/>
            <person name="Martin J."/>
            <person name="Mayer C."/>
            <person name="Parker M."/>
            <person name="Quesneville H."/>
            <person name="Raymond J."/>
            <person name="Uhlig C."/>
            <person name="Valentin K.U."/>
            <person name="Worden A.Z."/>
            <person name="Armbrust E.V."/>
            <person name="Bowler C."/>
            <person name="Green B."/>
            <person name="Moulton V."/>
            <person name="Van Oosterhout C."/>
            <person name="Grigoriev I."/>
        </authorList>
    </citation>
    <scope>NUCLEOTIDE SEQUENCE [LARGE SCALE GENOMIC DNA]</scope>
    <source>
        <strain evidence="11 12">CCMP1102</strain>
    </source>
</reference>